<protein>
    <recommendedName>
        <fullName evidence="4">Late embryogenesis abundant protein LEA-2 subgroup domain-containing protein</fullName>
    </recommendedName>
</protein>
<dbReference type="InParanoid" id="A0A1Y1Z7N5"/>
<comment type="caution">
    <text evidence="2">The sequence shown here is derived from an EMBL/GenBank/DDBJ whole genome shotgun (WGS) entry which is preliminary data.</text>
</comment>
<feature type="signal peptide" evidence="1">
    <location>
        <begin position="1"/>
        <end position="25"/>
    </location>
</feature>
<proteinExistence type="predicted"/>
<evidence type="ECO:0000313" key="3">
    <source>
        <dbReference type="Proteomes" id="UP000193498"/>
    </source>
</evidence>
<gene>
    <name evidence="2" type="ORF">K493DRAFT_371846</name>
</gene>
<feature type="chain" id="PRO_5012463330" description="Late embryogenesis abundant protein LEA-2 subgroup domain-containing protein" evidence="1">
    <location>
        <begin position="26"/>
        <end position="200"/>
    </location>
</feature>
<evidence type="ECO:0008006" key="4">
    <source>
        <dbReference type="Google" id="ProtNLM"/>
    </source>
</evidence>
<keyword evidence="3" id="KW-1185">Reference proteome</keyword>
<sequence length="200" mass="20804">MLANTSLLSCLVIFGLLTYSSSVSGLDQCIPLLELKAGIQVSCSYVAANVPLSLSSGVYSLNIAGQITVLGEPSLETGVKLKTIKFDGSATDPALGVVKIAQTLRDSTPLGQIEALRLPPQLNFFVNFNITGERLPNTSGGFELSTLQPAEFVSDGITVVPIGIQRFSLKSPVAVGLQGESAANSAQGIPAFSIHLSSPL</sequence>
<name>A0A1Y1Z7N5_9FUNG</name>
<dbReference type="AlphaFoldDB" id="A0A1Y1Z7N5"/>
<accession>A0A1Y1Z7N5</accession>
<reference evidence="2 3" key="1">
    <citation type="submission" date="2016-07" db="EMBL/GenBank/DDBJ databases">
        <title>Pervasive Adenine N6-methylation of Active Genes in Fungi.</title>
        <authorList>
            <consortium name="DOE Joint Genome Institute"/>
            <person name="Mondo S.J."/>
            <person name="Dannebaum R.O."/>
            <person name="Kuo R.C."/>
            <person name="Labutti K."/>
            <person name="Haridas S."/>
            <person name="Kuo A."/>
            <person name="Salamov A."/>
            <person name="Ahrendt S.R."/>
            <person name="Lipzen A."/>
            <person name="Sullivan W."/>
            <person name="Andreopoulos W.B."/>
            <person name="Clum A."/>
            <person name="Lindquist E."/>
            <person name="Daum C."/>
            <person name="Ramamoorthy G.K."/>
            <person name="Gryganskyi A."/>
            <person name="Culley D."/>
            <person name="Magnuson J.K."/>
            <person name="James T.Y."/>
            <person name="O'Malley M.A."/>
            <person name="Stajich J.E."/>
            <person name="Spatafora J.W."/>
            <person name="Visel A."/>
            <person name="Grigoriev I.V."/>
        </authorList>
    </citation>
    <scope>NUCLEOTIDE SEQUENCE [LARGE SCALE GENOMIC DNA]</scope>
    <source>
        <strain evidence="2 3">CBS 931.73</strain>
    </source>
</reference>
<dbReference type="Proteomes" id="UP000193498">
    <property type="component" value="Unassembled WGS sequence"/>
</dbReference>
<organism evidence="2 3">
    <name type="scientific">Basidiobolus meristosporus CBS 931.73</name>
    <dbReference type="NCBI Taxonomy" id="1314790"/>
    <lineage>
        <taxon>Eukaryota</taxon>
        <taxon>Fungi</taxon>
        <taxon>Fungi incertae sedis</taxon>
        <taxon>Zoopagomycota</taxon>
        <taxon>Entomophthoromycotina</taxon>
        <taxon>Basidiobolomycetes</taxon>
        <taxon>Basidiobolales</taxon>
        <taxon>Basidiobolaceae</taxon>
        <taxon>Basidiobolus</taxon>
    </lineage>
</organism>
<evidence type="ECO:0000313" key="2">
    <source>
        <dbReference type="EMBL" id="ORY06308.1"/>
    </source>
</evidence>
<evidence type="ECO:0000256" key="1">
    <source>
        <dbReference type="SAM" id="SignalP"/>
    </source>
</evidence>
<dbReference type="EMBL" id="MCFE01000017">
    <property type="protein sequence ID" value="ORY06308.1"/>
    <property type="molecule type" value="Genomic_DNA"/>
</dbReference>
<keyword evidence="1" id="KW-0732">Signal</keyword>